<evidence type="ECO:0000256" key="4">
    <source>
        <dbReference type="ARBA" id="ARBA00022692"/>
    </source>
</evidence>
<accession>R7VDI4</accession>
<dbReference type="SUPFAM" id="SSF161070">
    <property type="entry name" value="SNF-like"/>
    <property type="match status" value="1"/>
</dbReference>
<gene>
    <name evidence="13" type="ORF">CAPTEDRAFT_153408</name>
</gene>
<keyword evidence="10" id="KW-0769">Symport</keyword>
<evidence type="ECO:0000313" key="13">
    <source>
        <dbReference type="EMBL" id="ELU16913.1"/>
    </source>
</evidence>
<dbReference type="InterPro" id="IPR037272">
    <property type="entry name" value="SNS_sf"/>
</dbReference>
<keyword evidence="8" id="KW-0915">Sodium</keyword>
<feature type="transmembrane region" description="Helical" evidence="12">
    <location>
        <begin position="217"/>
        <end position="237"/>
    </location>
</feature>
<evidence type="ECO:0000256" key="6">
    <source>
        <dbReference type="ARBA" id="ARBA00023136"/>
    </source>
</evidence>
<reference evidence="13 15" key="2">
    <citation type="journal article" date="2013" name="Nature">
        <title>Insights into bilaterian evolution from three spiralian genomes.</title>
        <authorList>
            <person name="Simakov O."/>
            <person name="Marletaz F."/>
            <person name="Cho S.J."/>
            <person name="Edsinger-Gonzales E."/>
            <person name="Havlak P."/>
            <person name="Hellsten U."/>
            <person name="Kuo D.H."/>
            <person name="Larsson T."/>
            <person name="Lv J."/>
            <person name="Arendt D."/>
            <person name="Savage R."/>
            <person name="Osoegawa K."/>
            <person name="de Jong P."/>
            <person name="Grimwood J."/>
            <person name="Chapman J.A."/>
            <person name="Shapiro H."/>
            <person name="Aerts A."/>
            <person name="Otillar R.P."/>
            <person name="Terry A.Y."/>
            <person name="Boore J.L."/>
            <person name="Grigoriev I.V."/>
            <person name="Lindberg D.R."/>
            <person name="Seaver E.C."/>
            <person name="Weisblat D.A."/>
            <person name="Putnam N.H."/>
            <person name="Rokhsar D.S."/>
        </authorList>
    </citation>
    <scope>NUCLEOTIDE SEQUENCE</scope>
    <source>
        <strain evidence="13 15">I ESC-2004</strain>
    </source>
</reference>
<dbReference type="EMBL" id="AMQN01004201">
    <property type="status" value="NOT_ANNOTATED_CDS"/>
    <property type="molecule type" value="Genomic_DNA"/>
</dbReference>
<feature type="transmembrane region" description="Helical" evidence="12">
    <location>
        <begin position="67"/>
        <end position="89"/>
    </location>
</feature>
<evidence type="ECO:0000256" key="1">
    <source>
        <dbReference type="ARBA" id="ARBA00004141"/>
    </source>
</evidence>
<dbReference type="GO" id="GO:0046872">
    <property type="term" value="F:metal ion binding"/>
    <property type="evidence" value="ECO:0007669"/>
    <property type="project" value="UniProtKB-KW"/>
</dbReference>
<dbReference type="PANTHER" id="PTHR11616">
    <property type="entry name" value="SODIUM/CHLORIDE DEPENDENT TRANSPORTER"/>
    <property type="match status" value="1"/>
</dbReference>
<dbReference type="PROSITE" id="PS00610">
    <property type="entry name" value="NA_NEUROTRAN_SYMP_1"/>
    <property type="match status" value="1"/>
</dbReference>
<feature type="binding site" evidence="8">
    <location>
        <position position="46"/>
    </location>
    <ligand>
        <name>Na(+)</name>
        <dbReference type="ChEBI" id="CHEBI:29101"/>
        <label>1</label>
    </ligand>
</feature>
<dbReference type="EMBL" id="AMQN01004203">
    <property type="status" value="NOT_ANNOTATED_CDS"/>
    <property type="molecule type" value="Genomic_DNA"/>
</dbReference>
<evidence type="ECO:0000313" key="15">
    <source>
        <dbReference type="Proteomes" id="UP000014760"/>
    </source>
</evidence>
<dbReference type="OrthoDB" id="6581954at2759"/>
<dbReference type="PROSITE" id="PS50267">
    <property type="entry name" value="NA_NEUROTRAN_SYMP_3"/>
    <property type="match status" value="1"/>
</dbReference>
<feature type="transmembrane region" description="Helical" evidence="12">
    <location>
        <begin position="36"/>
        <end position="55"/>
    </location>
</feature>
<dbReference type="AlphaFoldDB" id="R7VDI4"/>
<feature type="transmembrane region" description="Helical" evidence="12">
    <location>
        <begin position="539"/>
        <end position="561"/>
    </location>
</feature>
<dbReference type="InterPro" id="IPR000175">
    <property type="entry name" value="Na/ntran_symport"/>
</dbReference>
<feature type="binding site" evidence="8">
    <location>
        <position position="47"/>
    </location>
    <ligand>
        <name>Na(+)</name>
        <dbReference type="ChEBI" id="CHEBI:29101"/>
        <label>1</label>
    </ligand>
</feature>
<feature type="transmembrane region" description="Helical" evidence="12">
    <location>
        <begin position="246"/>
        <end position="266"/>
    </location>
</feature>
<evidence type="ECO:0000256" key="3">
    <source>
        <dbReference type="ARBA" id="ARBA00022448"/>
    </source>
</evidence>
<keyword evidence="7" id="KW-0325">Glycoprotein</keyword>
<keyword evidence="5 12" id="KW-1133">Transmembrane helix</keyword>
<proteinExistence type="inferred from homology"/>
<dbReference type="GO" id="GO:0089718">
    <property type="term" value="P:amino acid import across plasma membrane"/>
    <property type="evidence" value="ECO:0007669"/>
    <property type="project" value="TreeGrafter"/>
</dbReference>
<feature type="transmembrane region" description="Helical" evidence="12">
    <location>
        <begin position="460"/>
        <end position="484"/>
    </location>
</feature>
<feature type="transmembrane region" description="Helical" evidence="12">
    <location>
        <begin position="429"/>
        <end position="454"/>
    </location>
</feature>
<dbReference type="EMBL" id="AMQN01004202">
    <property type="status" value="NOT_ANNOTATED_CDS"/>
    <property type="molecule type" value="Genomic_DNA"/>
</dbReference>
<dbReference type="Proteomes" id="UP000014760">
    <property type="component" value="Unassembled WGS sequence"/>
</dbReference>
<protein>
    <recommendedName>
        <fullName evidence="10">Transporter</fullName>
    </recommendedName>
</protein>
<feature type="binding site" evidence="8">
    <location>
        <position position="302"/>
    </location>
    <ligand>
        <name>Na(+)</name>
        <dbReference type="ChEBI" id="CHEBI:29101"/>
        <label>1</label>
    </ligand>
</feature>
<evidence type="ECO:0000256" key="11">
    <source>
        <dbReference type="SAM" id="MobiDB-lite"/>
    </source>
</evidence>
<dbReference type="GO" id="GO:0005283">
    <property type="term" value="F:amino acid:sodium symporter activity"/>
    <property type="evidence" value="ECO:0007669"/>
    <property type="project" value="TreeGrafter"/>
</dbReference>
<feature type="compositionally biased region" description="Basic and acidic residues" evidence="11">
    <location>
        <begin position="13"/>
        <end position="26"/>
    </location>
</feature>
<feature type="binding site" evidence="8">
    <location>
        <position position="51"/>
    </location>
    <ligand>
        <name>Na(+)</name>
        <dbReference type="ChEBI" id="CHEBI:29101"/>
        <label>1</label>
    </ligand>
</feature>
<feature type="disulfide bond" evidence="9">
    <location>
        <begin position="149"/>
        <end position="158"/>
    </location>
</feature>
<feature type="transmembrane region" description="Helical" evidence="12">
    <location>
        <begin position="387"/>
        <end position="408"/>
    </location>
</feature>
<comment type="subcellular location">
    <subcellularLocation>
        <location evidence="1">Membrane</location>
        <topology evidence="1">Multi-pass membrane protein</topology>
    </subcellularLocation>
</comment>
<keyword evidence="9" id="KW-1015">Disulfide bond</keyword>
<evidence type="ECO:0000256" key="12">
    <source>
        <dbReference type="SAM" id="Phobius"/>
    </source>
</evidence>
<dbReference type="EMBL" id="KB292835">
    <property type="protein sequence ID" value="ELU16913.1"/>
    <property type="molecule type" value="Genomic_DNA"/>
</dbReference>
<keyword evidence="15" id="KW-1185">Reference proteome</keyword>
<sequence>MPLLSCCQSKSGTEPDRLSEDSGDENMKRGNWSGRLDFLMSCISYAVGLGNIWRFPYLCYRNGGASFLIPYLTFLALCGMPLFFLEVSYGQFASLGPISVWRMSPLFKGIGWGMILISGIVCIYYNIIIAWTLYYLFMSFSPTLPWSTCDNSWNTEQCALKNRSWSEVNASSFDDNVTLLATVATNVSALKRTTPSEEFWSHHVLKITSGIDDVGGIRWELLGCLALAWFVVFLCLIKGIKSSGKVVYFTATFPYIVLLTLLIRGVTLPGSLEGIKFYVIPQWDKLLSLKVWGEAAMQIFYSIGAGWGALITFASYNKFHNDCYRDARIIPILNSGTSVFAGFVIFSIIGFMAHETGESVENVITEGPGLVFVVYPAAVARLPVSQFWSILFFLMLFSVGIGSQFGMFQTMTSGFSDEFKFLQTPRRKLLLTAALCIFEFLVGIICITEGGIYFFQIIDWYSSTFSLMIISLTETLVIMWIYGAEMFYKDLELMIGYKPCLWWRILWSGVTPAIILFVFIFTAVLHSPVTYGDYEYPSWAIGLGWVFAICSIVPLPGIAIYKMVTTDGTFLQRLKKLVHAAPEWGPAVPQHREEWLRSHGRTYGNFLEASELEKLNDIKHEEIEADLRQEKPPIV</sequence>
<dbReference type="HOGENOM" id="CLU_006855_9_5_1"/>
<feature type="transmembrane region" description="Helical" evidence="12">
    <location>
        <begin position="110"/>
        <end position="137"/>
    </location>
</feature>
<evidence type="ECO:0000256" key="7">
    <source>
        <dbReference type="ARBA" id="ARBA00023180"/>
    </source>
</evidence>
<name>R7VDI4_CAPTE</name>
<feature type="transmembrane region" description="Helical" evidence="12">
    <location>
        <begin position="505"/>
        <end position="527"/>
    </location>
</feature>
<dbReference type="PRINTS" id="PR00176">
    <property type="entry name" value="NANEUSMPORT"/>
</dbReference>
<evidence type="ECO:0000256" key="2">
    <source>
        <dbReference type="ARBA" id="ARBA00006459"/>
    </source>
</evidence>
<dbReference type="Pfam" id="PF00209">
    <property type="entry name" value="SNF"/>
    <property type="match status" value="1"/>
</dbReference>
<reference evidence="15" key="1">
    <citation type="submission" date="2012-12" db="EMBL/GenBank/DDBJ databases">
        <authorList>
            <person name="Hellsten U."/>
            <person name="Grimwood J."/>
            <person name="Chapman J.A."/>
            <person name="Shapiro H."/>
            <person name="Aerts A."/>
            <person name="Otillar R.P."/>
            <person name="Terry A.Y."/>
            <person name="Boore J.L."/>
            <person name="Simakov O."/>
            <person name="Marletaz F."/>
            <person name="Cho S.-J."/>
            <person name="Edsinger-Gonzales E."/>
            <person name="Havlak P."/>
            <person name="Kuo D.-H."/>
            <person name="Larsson T."/>
            <person name="Lv J."/>
            <person name="Arendt D."/>
            <person name="Savage R."/>
            <person name="Osoegawa K."/>
            <person name="de Jong P."/>
            <person name="Lindberg D.R."/>
            <person name="Seaver E.C."/>
            <person name="Weisblat D.A."/>
            <person name="Putnam N.H."/>
            <person name="Grigoriev I.V."/>
            <person name="Rokhsar D.S."/>
        </authorList>
    </citation>
    <scope>NUCLEOTIDE SEQUENCE</scope>
    <source>
        <strain evidence="15">I ESC-2004</strain>
    </source>
</reference>
<dbReference type="GO" id="GO:0005886">
    <property type="term" value="C:plasma membrane"/>
    <property type="evidence" value="ECO:0007669"/>
    <property type="project" value="TreeGrafter"/>
</dbReference>
<evidence type="ECO:0000256" key="10">
    <source>
        <dbReference type="RuleBase" id="RU003732"/>
    </source>
</evidence>
<keyword evidence="4 10" id="KW-0812">Transmembrane</keyword>
<feature type="binding site" evidence="8">
    <location>
        <position position="403"/>
    </location>
    <ligand>
        <name>Na(+)</name>
        <dbReference type="ChEBI" id="CHEBI:29101"/>
        <label>1</label>
    </ligand>
</feature>
<dbReference type="PROSITE" id="PS00754">
    <property type="entry name" value="NA_NEUROTRAN_SYMP_2"/>
    <property type="match status" value="1"/>
</dbReference>
<feature type="transmembrane region" description="Helical" evidence="12">
    <location>
        <begin position="295"/>
        <end position="317"/>
    </location>
</feature>
<evidence type="ECO:0000256" key="5">
    <source>
        <dbReference type="ARBA" id="ARBA00022989"/>
    </source>
</evidence>
<dbReference type="PANTHER" id="PTHR11616:SF321">
    <property type="entry name" value="SODIUM-DEPENDENT NUTRIENT AMINO ACID TRANSPORTER 1-RELATED"/>
    <property type="match status" value="1"/>
</dbReference>
<feature type="region of interest" description="Disordered" evidence="11">
    <location>
        <begin position="1"/>
        <end position="26"/>
    </location>
</feature>
<feature type="transmembrane region" description="Helical" evidence="12">
    <location>
        <begin position="329"/>
        <end position="353"/>
    </location>
</feature>
<dbReference type="OMA" id="YLFMSMR"/>
<evidence type="ECO:0000256" key="9">
    <source>
        <dbReference type="PIRSR" id="PIRSR600175-2"/>
    </source>
</evidence>
<reference evidence="14" key="3">
    <citation type="submission" date="2015-06" db="UniProtKB">
        <authorList>
            <consortium name="EnsemblMetazoa"/>
        </authorList>
    </citation>
    <scope>IDENTIFICATION</scope>
</reference>
<keyword evidence="3 10" id="KW-0813">Transport</keyword>
<feature type="compositionally biased region" description="Polar residues" evidence="11">
    <location>
        <begin position="1"/>
        <end position="12"/>
    </location>
</feature>
<evidence type="ECO:0000313" key="14">
    <source>
        <dbReference type="EnsemblMetazoa" id="CapteP153408"/>
    </source>
</evidence>
<evidence type="ECO:0000256" key="8">
    <source>
        <dbReference type="PIRSR" id="PIRSR600175-1"/>
    </source>
</evidence>
<feature type="binding site" evidence="8">
    <location>
        <position position="334"/>
    </location>
    <ligand>
        <name>Na(+)</name>
        <dbReference type="ChEBI" id="CHEBI:29101"/>
        <label>1</label>
    </ligand>
</feature>
<organism evidence="13">
    <name type="scientific">Capitella teleta</name>
    <name type="common">Polychaete worm</name>
    <dbReference type="NCBI Taxonomy" id="283909"/>
    <lineage>
        <taxon>Eukaryota</taxon>
        <taxon>Metazoa</taxon>
        <taxon>Spiralia</taxon>
        <taxon>Lophotrochozoa</taxon>
        <taxon>Annelida</taxon>
        <taxon>Polychaeta</taxon>
        <taxon>Sedentaria</taxon>
        <taxon>Scolecida</taxon>
        <taxon>Capitellidae</taxon>
        <taxon>Capitella</taxon>
    </lineage>
</organism>
<keyword evidence="6 12" id="KW-0472">Membrane</keyword>
<keyword evidence="8" id="KW-0479">Metal-binding</keyword>
<comment type="similarity">
    <text evidence="2 10">Belongs to the sodium:neurotransmitter symporter (SNF) (TC 2.A.22) family.</text>
</comment>
<dbReference type="EnsemblMetazoa" id="CapteT153408">
    <property type="protein sequence ID" value="CapteP153408"/>
    <property type="gene ID" value="CapteG153408"/>
</dbReference>